<name>A0ABU0NYI8_STRRH</name>
<gene>
    <name evidence="2" type="ORF">QF030_006362</name>
</gene>
<feature type="compositionally biased region" description="Basic and acidic residues" evidence="1">
    <location>
        <begin position="50"/>
        <end position="70"/>
    </location>
</feature>
<evidence type="ECO:0000313" key="3">
    <source>
        <dbReference type="Proteomes" id="UP001230654"/>
    </source>
</evidence>
<comment type="caution">
    <text evidence="2">The sequence shown here is derived from an EMBL/GenBank/DDBJ whole genome shotgun (WGS) entry which is preliminary data.</text>
</comment>
<feature type="region of interest" description="Disordered" evidence="1">
    <location>
        <begin position="33"/>
        <end position="70"/>
    </location>
</feature>
<organism evidence="2 3">
    <name type="scientific">Streptomyces rishiriensis</name>
    <dbReference type="NCBI Taxonomy" id="68264"/>
    <lineage>
        <taxon>Bacteria</taxon>
        <taxon>Bacillati</taxon>
        <taxon>Actinomycetota</taxon>
        <taxon>Actinomycetes</taxon>
        <taxon>Kitasatosporales</taxon>
        <taxon>Streptomycetaceae</taxon>
        <taxon>Streptomyces</taxon>
    </lineage>
</organism>
<evidence type="ECO:0000313" key="2">
    <source>
        <dbReference type="EMBL" id="MDQ0584184.1"/>
    </source>
</evidence>
<protein>
    <submittedName>
        <fullName evidence="2">Uncharacterized protein</fullName>
    </submittedName>
</protein>
<dbReference type="RefSeq" id="WP_307166020.1">
    <property type="nucleotide sequence ID" value="NZ_JAUSWV010000002.1"/>
</dbReference>
<accession>A0ABU0NYI8</accession>
<sequence length="70" mass="8177">MLECLWQVWPVCPEHRLGMHPGLENGQAVWRCAGGNDEREPAPVQAPVGKLEEPYRSQRERREQRKQNEL</sequence>
<dbReference type="EMBL" id="JAUSWV010000002">
    <property type="protein sequence ID" value="MDQ0584184.1"/>
    <property type="molecule type" value="Genomic_DNA"/>
</dbReference>
<keyword evidence="3" id="KW-1185">Reference proteome</keyword>
<dbReference type="Proteomes" id="UP001230654">
    <property type="component" value="Unassembled WGS sequence"/>
</dbReference>
<evidence type="ECO:0000256" key="1">
    <source>
        <dbReference type="SAM" id="MobiDB-lite"/>
    </source>
</evidence>
<reference evidence="2 3" key="1">
    <citation type="submission" date="2023-07" db="EMBL/GenBank/DDBJ databases">
        <title>Comparative genomics of wheat-associated soil bacteria to identify genetic determinants of phenazine resistance.</title>
        <authorList>
            <person name="Mouncey N."/>
        </authorList>
    </citation>
    <scope>NUCLEOTIDE SEQUENCE [LARGE SCALE GENOMIC DNA]</scope>
    <source>
        <strain evidence="2 3">B2I6</strain>
    </source>
</reference>
<proteinExistence type="predicted"/>